<accession>A0A8J3HYB1</accession>
<evidence type="ECO:0000313" key="2">
    <source>
        <dbReference type="Proteomes" id="UP000637906"/>
    </source>
</evidence>
<dbReference type="EMBL" id="BNGU01000035">
    <property type="protein sequence ID" value="GHM59791.1"/>
    <property type="molecule type" value="Genomic_DNA"/>
</dbReference>
<gene>
    <name evidence="1" type="ORF">sL5_07840</name>
</gene>
<sequence>MLGINEIDQLAIITEEDIAYPEDIFYPSEEDVKICILNLQKSESGLTPEEEYQFCHMVCTEDKNAEICSILIESDNQII</sequence>
<name>A0A8J3HYB1_9RICK</name>
<evidence type="ECO:0000313" key="1">
    <source>
        <dbReference type="EMBL" id="GHM59791.1"/>
    </source>
</evidence>
<proteinExistence type="predicted"/>
<protein>
    <submittedName>
        <fullName evidence="1">Uncharacterized protein</fullName>
    </submittedName>
</protein>
<keyword evidence="2" id="KW-1185">Reference proteome</keyword>
<dbReference type="AlphaFoldDB" id="A0A8J3HYB1"/>
<reference evidence="1 2" key="1">
    <citation type="journal article" date="2021" name="Microb. Ecol.">
        <title>Candidatus Mesenet longicola: Novel Endosymbionts of Brontispa longissima that Induce Cytoplasmic Incompatibility.</title>
        <authorList>
            <person name="Takano S."/>
            <person name="Gotoh Y."/>
            <person name="Hayashi T."/>
        </authorList>
    </citation>
    <scope>NUCLEOTIDE SEQUENCE [LARGE SCALE GENOMIC DNA]</scope>
    <source>
        <strain evidence="1">L5</strain>
    </source>
</reference>
<dbReference type="Proteomes" id="UP000637906">
    <property type="component" value="Unassembled WGS sequence"/>
</dbReference>
<comment type="caution">
    <text evidence="1">The sequence shown here is derived from an EMBL/GenBank/DDBJ whole genome shotgun (WGS) entry which is preliminary data.</text>
</comment>
<organism evidence="1 2">
    <name type="scientific">Candidatus Mesenet longicola</name>
    <dbReference type="NCBI Taxonomy" id="1892558"/>
    <lineage>
        <taxon>Bacteria</taxon>
        <taxon>Pseudomonadati</taxon>
        <taxon>Pseudomonadota</taxon>
        <taxon>Alphaproteobacteria</taxon>
        <taxon>Rickettsiales</taxon>
        <taxon>Anaplasmataceae</taxon>
        <taxon>Candidatus Mesenet</taxon>
    </lineage>
</organism>